<organism evidence="2 3">
    <name type="scientific">Mesocricetus auratus</name>
    <name type="common">Golden hamster</name>
    <dbReference type="NCBI Taxonomy" id="10036"/>
    <lineage>
        <taxon>Eukaryota</taxon>
        <taxon>Metazoa</taxon>
        <taxon>Chordata</taxon>
        <taxon>Craniata</taxon>
        <taxon>Vertebrata</taxon>
        <taxon>Euteleostomi</taxon>
        <taxon>Mammalia</taxon>
        <taxon>Eutheria</taxon>
        <taxon>Euarchontoglires</taxon>
        <taxon>Glires</taxon>
        <taxon>Rodentia</taxon>
        <taxon>Myomorpha</taxon>
        <taxon>Muroidea</taxon>
        <taxon>Cricetidae</taxon>
        <taxon>Cricetinae</taxon>
        <taxon>Mesocricetus</taxon>
    </lineage>
</organism>
<feature type="compositionally biased region" description="Low complexity" evidence="1">
    <location>
        <begin position="1"/>
        <end position="11"/>
    </location>
</feature>
<feature type="compositionally biased region" description="Basic and acidic residues" evidence="1">
    <location>
        <begin position="49"/>
        <end position="77"/>
    </location>
</feature>
<evidence type="ECO:0000256" key="1">
    <source>
        <dbReference type="SAM" id="MobiDB-lite"/>
    </source>
</evidence>
<feature type="region of interest" description="Disordered" evidence="1">
    <location>
        <begin position="1"/>
        <end position="78"/>
    </location>
</feature>
<feature type="compositionally biased region" description="Gly residues" evidence="1">
    <location>
        <begin position="12"/>
        <end position="36"/>
    </location>
</feature>
<sequence length="152" mass="15387">MPRAAPSKPGTLTGGGGGGGGGPGLGGGGGSGGGKPGHCACVQGSLGERASERGSERSSGRVRGRADHPRPRWEEGLGRTAQAAALARPRWDLALISLLASSESAFPLLLCTYSVLALMPTRGAFLVIQHLQTEWIRETYAVPVSRGASDGG</sequence>
<dbReference type="RefSeq" id="XP_040590339.1">
    <property type="nucleotide sequence ID" value="XM_040734405.1"/>
</dbReference>
<evidence type="ECO:0000313" key="2">
    <source>
        <dbReference type="Proteomes" id="UP000886700"/>
    </source>
</evidence>
<gene>
    <name evidence="3" type="primary">LOC121135515</name>
</gene>
<accession>A0ABM2WHM8</accession>
<evidence type="ECO:0000313" key="3">
    <source>
        <dbReference type="RefSeq" id="XP_040590339.1"/>
    </source>
</evidence>
<proteinExistence type="predicted"/>
<keyword evidence="2" id="KW-1185">Reference proteome</keyword>
<reference evidence="3" key="1">
    <citation type="submission" date="2025-08" db="UniProtKB">
        <authorList>
            <consortium name="RefSeq"/>
        </authorList>
    </citation>
    <scope>IDENTIFICATION</scope>
    <source>
        <tissue evidence="3">Liver</tissue>
    </source>
</reference>
<dbReference type="Proteomes" id="UP000886700">
    <property type="component" value="Unplaced"/>
</dbReference>
<protein>
    <submittedName>
        <fullName evidence="3">One cut domain family member 2-like</fullName>
    </submittedName>
</protein>
<name>A0ABM2WHM8_MESAU</name>
<dbReference type="GeneID" id="121135515"/>